<proteinExistence type="predicted"/>
<comment type="caution">
    <text evidence="1">The sequence shown here is derived from an EMBL/GenBank/DDBJ whole genome shotgun (WGS) entry which is preliminary data.</text>
</comment>
<dbReference type="Proteomes" id="UP000570361">
    <property type="component" value="Unassembled WGS sequence"/>
</dbReference>
<gene>
    <name evidence="1" type="ORF">FHS18_006556</name>
</gene>
<dbReference type="RefSeq" id="WP_183604465.1">
    <property type="nucleotide sequence ID" value="NZ_JACHXK010000031.1"/>
</dbReference>
<accession>A0A7W5B4T6</accession>
<dbReference type="EMBL" id="JACHXK010000031">
    <property type="protein sequence ID" value="MBB3114435.1"/>
    <property type="molecule type" value="Genomic_DNA"/>
</dbReference>
<name>A0A7W5B4T6_9BACL</name>
<protein>
    <submittedName>
        <fullName evidence="1">Uncharacterized protein</fullName>
    </submittedName>
</protein>
<dbReference type="AlphaFoldDB" id="A0A7W5B4T6"/>
<evidence type="ECO:0000313" key="2">
    <source>
        <dbReference type="Proteomes" id="UP000570361"/>
    </source>
</evidence>
<evidence type="ECO:0000313" key="1">
    <source>
        <dbReference type="EMBL" id="MBB3114435.1"/>
    </source>
</evidence>
<keyword evidence="2" id="KW-1185">Reference proteome</keyword>
<reference evidence="1 2" key="1">
    <citation type="submission" date="2020-08" db="EMBL/GenBank/DDBJ databases">
        <title>Genomic Encyclopedia of Type Strains, Phase III (KMG-III): the genomes of soil and plant-associated and newly described type strains.</title>
        <authorList>
            <person name="Whitman W."/>
        </authorList>
    </citation>
    <scope>NUCLEOTIDE SEQUENCE [LARGE SCALE GENOMIC DNA]</scope>
    <source>
        <strain evidence="1 2">CECT 5862</strain>
    </source>
</reference>
<organism evidence="1 2">
    <name type="scientific">Paenibacillus phyllosphaerae</name>
    <dbReference type="NCBI Taxonomy" id="274593"/>
    <lineage>
        <taxon>Bacteria</taxon>
        <taxon>Bacillati</taxon>
        <taxon>Bacillota</taxon>
        <taxon>Bacilli</taxon>
        <taxon>Bacillales</taxon>
        <taxon>Paenibacillaceae</taxon>
        <taxon>Paenibacillus</taxon>
    </lineage>
</organism>
<dbReference type="PROSITE" id="PS51257">
    <property type="entry name" value="PROKAR_LIPOPROTEIN"/>
    <property type="match status" value="1"/>
</dbReference>
<sequence length="244" mass="26773">MTNRIVPSLTAAVICTLLMLSGCSGRVAEKEPNELFSLAVSGLSGIDRYTFSGTSGATTPSNVKVSGVSFSGKVEGHKRIRMQSNEATVDAARTVGDPLAYLKQMQLEATRITALPGESDNKVTVLQIETSSDSARKRWKKQLMQDFDQAVAGQDKQIGQQAAGGKTKSALSEELQAEVVRSRQQFNQLLQTLQVKTVCKLTIERKRLLPIKLLEHTTLIYEADGNQQQEAHQLEMRIMPAPDR</sequence>